<evidence type="ECO:0000313" key="4">
    <source>
        <dbReference type="Proteomes" id="UP000243847"/>
    </source>
</evidence>
<dbReference type="KEGG" id="amin:AUMI_13820"/>
<dbReference type="GO" id="GO:0003677">
    <property type="term" value="F:DNA binding"/>
    <property type="evidence" value="ECO:0007669"/>
    <property type="project" value="UniProtKB-KW"/>
</dbReference>
<dbReference type="RefSeq" id="WP_096380727.1">
    <property type="nucleotide sequence ID" value="NZ_AP017457.1"/>
</dbReference>
<dbReference type="OrthoDB" id="3784042at2"/>
<keyword evidence="3" id="KW-0238">DNA-binding</keyword>
<gene>
    <name evidence="3" type="ORF">AUMI_13820</name>
</gene>
<dbReference type="Pfam" id="PF18367">
    <property type="entry name" value="Rv2175c_C"/>
    <property type="match status" value="1"/>
</dbReference>
<evidence type="ECO:0000259" key="2">
    <source>
        <dbReference type="Pfam" id="PF21531"/>
    </source>
</evidence>
<dbReference type="Pfam" id="PF21531">
    <property type="entry name" value="Rv2175c_wHTH"/>
    <property type="match status" value="1"/>
</dbReference>
<dbReference type="InterPro" id="IPR041098">
    <property type="entry name" value="Rv2175c_C"/>
</dbReference>
<name>A0A173LVQ1_9MICO</name>
<protein>
    <submittedName>
        <fullName evidence="3">DNA-binding protein</fullName>
    </submittedName>
</protein>
<dbReference type="InterPro" id="IPR048576">
    <property type="entry name" value="Rv2175c_wHTH"/>
</dbReference>
<dbReference type="GeneID" id="80451566"/>
<reference evidence="3 4" key="1">
    <citation type="journal article" date="2016" name="Genome Announc.">
        <title>Complete Genome Sequence of Aurantimicrobium minutum Type Strain KNCT, a Planktonic Ultramicrobacterium Isolated from River Water.</title>
        <authorList>
            <person name="Nakai R."/>
            <person name="Fujisawa T."/>
            <person name="Nakamura Y."/>
            <person name="Nishide H."/>
            <person name="Uchiyama I."/>
            <person name="Baba T."/>
            <person name="Toyoda A."/>
            <person name="Fujiyama A."/>
            <person name="Naganuma T."/>
            <person name="Niki H."/>
        </authorList>
    </citation>
    <scope>NUCLEOTIDE SEQUENCE [LARGE SCALE GENOMIC DNA]</scope>
    <source>
        <strain evidence="3 4">KNC</strain>
    </source>
</reference>
<dbReference type="Proteomes" id="UP000243847">
    <property type="component" value="Chromosome sequence1"/>
</dbReference>
<feature type="domain" description="DNA-binding protein Rv2175c wHTH" evidence="2">
    <location>
        <begin position="8"/>
        <end position="54"/>
    </location>
</feature>
<proteinExistence type="predicted"/>
<dbReference type="EMBL" id="AP017457">
    <property type="protein sequence ID" value="BAU98924.1"/>
    <property type="molecule type" value="Genomic_DNA"/>
</dbReference>
<evidence type="ECO:0000313" key="3">
    <source>
        <dbReference type="EMBL" id="BAU98924.1"/>
    </source>
</evidence>
<feature type="domain" description="Rv2175c C-terminal" evidence="1">
    <location>
        <begin position="62"/>
        <end position="114"/>
    </location>
</feature>
<sequence>MVKAQEHPETQWLTVPDLVELLGVTQSNVRRMLEDNVLAATRVDGVLKVPADFIHEGEPLHPLQGTIVLLRDCGFDGDELVTWLITDEESLGTSPVQALKAGRKAEVRRVAQALL</sequence>
<evidence type="ECO:0000259" key="1">
    <source>
        <dbReference type="Pfam" id="PF18367"/>
    </source>
</evidence>
<dbReference type="AlphaFoldDB" id="A0A173LVQ1"/>
<accession>A0A173LVQ1</accession>
<organism evidence="3 4">
    <name type="scientific">Aurantimicrobium minutum</name>
    <dbReference type="NCBI Taxonomy" id="708131"/>
    <lineage>
        <taxon>Bacteria</taxon>
        <taxon>Bacillati</taxon>
        <taxon>Actinomycetota</taxon>
        <taxon>Actinomycetes</taxon>
        <taxon>Micrococcales</taxon>
        <taxon>Microbacteriaceae</taxon>
        <taxon>Aurantimicrobium</taxon>
    </lineage>
</organism>